<dbReference type="EMBL" id="HACA01017711">
    <property type="protein sequence ID" value="CDW35072.1"/>
    <property type="molecule type" value="Transcribed_RNA"/>
</dbReference>
<reference evidence="1" key="1">
    <citation type="submission" date="2014-05" db="EMBL/GenBank/DDBJ databases">
        <authorList>
            <person name="Chronopoulou M."/>
        </authorList>
    </citation>
    <scope>NUCLEOTIDE SEQUENCE</scope>
    <source>
        <tissue evidence="1">Whole organism</tissue>
    </source>
</reference>
<evidence type="ECO:0000313" key="1">
    <source>
        <dbReference type="EMBL" id="CDW35072.1"/>
    </source>
</evidence>
<proteinExistence type="predicted"/>
<organism evidence="1">
    <name type="scientific">Lepeophtheirus salmonis</name>
    <name type="common">Salmon louse</name>
    <name type="synonym">Caligus salmonis</name>
    <dbReference type="NCBI Taxonomy" id="72036"/>
    <lineage>
        <taxon>Eukaryota</taxon>
        <taxon>Metazoa</taxon>
        <taxon>Ecdysozoa</taxon>
        <taxon>Arthropoda</taxon>
        <taxon>Crustacea</taxon>
        <taxon>Multicrustacea</taxon>
        <taxon>Hexanauplia</taxon>
        <taxon>Copepoda</taxon>
        <taxon>Siphonostomatoida</taxon>
        <taxon>Caligidae</taxon>
        <taxon>Lepeophtheirus</taxon>
    </lineage>
</organism>
<accession>A0A0K2UAU2</accession>
<protein>
    <submittedName>
        <fullName evidence="1">Uncharacterized protein</fullName>
    </submittedName>
</protein>
<name>A0A0K2UAU2_LEPSM</name>
<dbReference type="AlphaFoldDB" id="A0A0K2UAU2"/>
<sequence>MFKPPCLTMRIFLPPNTCFVHKIKYPSLLK</sequence>